<feature type="region of interest" description="Disordered" evidence="1">
    <location>
        <begin position="387"/>
        <end position="448"/>
    </location>
</feature>
<dbReference type="PANTHER" id="PTHR12271:SF134">
    <property type="entry name" value="NUCLEOTIDYLTRANSFERASE FAMILY PROTEIN"/>
    <property type="match status" value="1"/>
</dbReference>
<sequence length="484" mass="52507">MALRAKVLQKKAEKFEHKKLQVLKVTKERVSALEPLLQDVYASRRPKPTDYEVRRDLVRVFNEIAKEIYDGTDPATVVKSLSNFVNYGKRNRETLAELFVTLLIKLSSVEKLWPKGLCASTCSGSWTSKTWDSKVASISESPQVEDFTDQSQNVARAVGLAEVKQIYKCIDISIRHIFSFIDGQIGIELRDLMFGQDGMPTRIPRGTPHLHPIAALPCIPSQANQTKGLVSGKRRKQTMRMDSALPYRITPVECRTGTQSGSQEQVQQAILLDSVSTKKMRTAEGWRGMPSGSQEAAHMGGCVATQQPIDPRERQQPMGGWSGVYAGGWEGTQQPAAVGWGLTQQPSARGWEVARQPTAGGWGGAQQTTGWVGAQQATDWGGAQQATSWGGAQQTTGWGGAQQATSWGGAHQTTGLGGAQQTTGSGGAQQATGWGGAHQPGVGWDGHNNIQLELSDQAREVGVEPQLLSGEENRTTEAFSAYTY</sequence>
<protein>
    <submittedName>
        <fullName evidence="2">Uncharacterized protein</fullName>
    </submittedName>
</protein>
<name>A0AAW2MWA1_SESRA</name>
<evidence type="ECO:0000313" key="2">
    <source>
        <dbReference type="EMBL" id="KAL0335465.1"/>
    </source>
</evidence>
<organism evidence="2">
    <name type="scientific">Sesamum radiatum</name>
    <name type="common">Black benniseed</name>
    <dbReference type="NCBI Taxonomy" id="300843"/>
    <lineage>
        <taxon>Eukaryota</taxon>
        <taxon>Viridiplantae</taxon>
        <taxon>Streptophyta</taxon>
        <taxon>Embryophyta</taxon>
        <taxon>Tracheophyta</taxon>
        <taxon>Spermatophyta</taxon>
        <taxon>Magnoliopsida</taxon>
        <taxon>eudicotyledons</taxon>
        <taxon>Gunneridae</taxon>
        <taxon>Pentapetalae</taxon>
        <taxon>asterids</taxon>
        <taxon>lamiids</taxon>
        <taxon>Lamiales</taxon>
        <taxon>Pedaliaceae</taxon>
        <taxon>Sesamum</taxon>
    </lineage>
</organism>
<dbReference type="AlphaFoldDB" id="A0AAW2MWA1"/>
<dbReference type="GO" id="GO:0016779">
    <property type="term" value="F:nucleotidyltransferase activity"/>
    <property type="evidence" value="ECO:0007669"/>
    <property type="project" value="TreeGrafter"/>
</dbReference>
<reference evidence="2" key="1">
    <citation type="submission" date="2020-06" db="EMBL/GenBank/DDBJ databases">
        <authorList>
            <person name="Li T."/>
            <person name="Hu X."/>
            <person name="Zhang T."/>
            <person name="Song X."/>
            <person name="Zhang H."/>
            <person name="Dai N."/>
            <person name="Sheng W."/>
            <person name="Hou X."/>
            <person name="Wei L."/>
        </authorList>
    </citation>
    <scope>NUCLEOTIDE SEQUENCE</scope>
    <source>
        <strain evidence="2">G02</strain>
        <tissue evidence="2">Leaf</tissue>
    </source>
</reference>
<feature type="compositionally biased region" description="Low complexity" evidence="1">
    <location>
        <begin position="387"/>
        <end position="432"/>
    </location>
</feature>
<comment type="caution">
    <text evidence="2">The sequence shown here is derived from an EMBL/GenBank/DDBJ whole genome shotgun (WGS) entry which is preliminary data.</text>
</comment>
<evidence type="ECO:0000256" key="1">
    <source>
        <dbReference type="SAM" id="MobiDB-lite"/>
    </source>
</evidence>
<dbReference type="PANTHER" id="PTHR12271">
    <property type="entry name" value="POLY A POLYMERASE CID PAP -RELATED"/>
    <property type="match status" value="1"/>
</dbReference>
<reference evidence="2" key="2">
    <citation type="journal article" date="2024" name="Plant">
        <title>Genomic evolution and insights into agronomic trait innovations of Sesamum species.</title>
        <authorList>
            <person name="Miao H."/>
            <person name="Wang L."/>
            <person name="Qu L."/>
            <person name="Liu H."/>
            <person name="Sun Y."/>
            <person name="Le M."/>
            <person name="Wang Q."/>
            <person name="Wei S."/>
            <person name="Zheng Y."/>
            <person name="Lin W."/>
            <person name="Duan Y."/>
            <person name="Cao H."/>
            <person name="Xiong S."/>
            <person name="Wang X."/>
            <person name="Wei L."/>
            <person name="Li C."/>
            <person name="Ma Q."/>
            <person name="Ju M."/>
            <person name="Zhao R."/>
            <person name="Li G."/>
            <person name="Mu C."/>
            <person name="Tian Q."/>
            <person name="Mei H."/>
            <person name="Zhang T."/>
            <person name="Gao T."/>
            <person name="Zhang H."/>
        </authorList>
    </citation>
    <scope>NUCLEOTIDE SEQUENCE</scope>
    <source>
        <strain evidence="2">G02</strain>
    </source>
</reference>
<dbReference type="EMBL" id="JACGWJ010000021">
    <property type="protein sequence ID" value="KAL0335465.1"/>
    <property type="molecule type" value="Genomic_DNA"/>
</dbReference>
<gene>
    <name evidence="2" type="ORF">Sradi_4758400</name>
</gene>
<dbReference type="GO" id="GO:0031123">
    <property type="term" value="P:RNA 3'-end processing"/>
    <property type="evidence" value="ECO:0007669"/>
    <property type="project" value="TreeGrafter"/>
</dbReference>
<proteinExistence type="predicted"/>
<dbReference type="SUPFAM" id="SSF81631">
    <property type="entry name" value="PAP/OAS1 substrate-binding domain"/>
    <property type="match status" value="1"/>
</dbReference>
<accession>A0AAW2MWA1</accession>